<sequence length="97" mass="10941">TDWVAIASSGIASLIMPGGRTTHSRFKIPIPVDANSSFGEDIIRIPDQMTISWQDNYEKSLEKLTQCIYLELSKNTCNTSYIVDCAILMTKNEYVDY</sequence>
<proteinExistence type="predicted"/>
<evidence type="ECO:0000313" key="1">
    <source>
        <dbReference type="EMBL" id="CAG8750842.1"/>
    </source>
</evidence>
<dbReference type="Proteomes" id="UP000789366">
    <property type="component" value="Unassembled WGS sequence"/>
</dbReference>
<accession>A0ACA9QML8</accession>
<name>A0ACA9QML8_9GLOM</name>
<protein>
    <submittedName>
        <fullName evidence="1">4363_t:CDS:1</fullName>
    </submittedName>
</protein>
<gene>
    <name evidence="1" type="ORF">SPELUC_LOCUS14465</name>
</gene>
<keyword evidence="2" id="KW-1185">Reference proteome</keyword>
<feature type="non-terminal residue" evidence="1">
    <location>
        <position position="1"/>
    </location>
</feature>
<comment type="caution">
    <text evidence="1">The sequence shown here is derived from an EMBL/GenBank/DDBJ whole genome shotgun (WGS) entry which is preliminary data.</text>
</comment>
<feature type="non-terminal residue" evidence="1">
    <location>
        <position position="97"/>
    </location>
</feature>
<organism evidence="1 2">
    <name type="scientific">Cetraspora pellucida</name>
    <dbReference type="NCBI Taxonomy" id="1433469"/>
    <lineage>
        <taxon>Eukaryota</taxon>
        <taxon>Fungi</taxon>
        <taxon>Fungi incertae sedis</taxon>
        <taxon>Mucoromycota</taxon>
        <taxon>Glomeromycotina</taxon>
        <taxon>Glomeromycetes</taxon>
        <taxon>Diversisporales</taxon>
        <taxon>Gigasporaceae</taxon>
        <taxon>Cetraspora</taxon>
    </lineage>
</organism>
<dbReference type="EMBL" id="CAJVPW010042753">
    <property type="protein sequence ID" value="CAG8750842.1"/>
    <property type="molecule type" value="Genomic_DNA"/>
</dbReference>
<evidence type="ECO:0000313" key="2">
    <source>
        <dbReference type="Proteomes" id="UP000789366"/>
    </source>
</evidence>
<reference evidence="1" key="1">
    <citation type="submission" date="2021-06" db="EMBL/GenBank/DDBJ databases">
        <authorList>
            <person name="Kallberg Y."/>
            <person name="Tangrot J."/>
            <person name="Rosling A."/>
        </authorList>
    </citation>
    <scope>NUCLEOTIDE SEQUENCE</scope>
    <source>
        <strain evidence="1">28 12/20/2015</strain>
    </source>
</reference>